<dbReference type="InterPro" id="IPR000568">
    <property type="entry name" value="ATP_synth_F0_asu"/>
</dbReference>
<dbReference type="GO" id="GO:0005886">
    <property type="term" value="C:plasma membrane"/>
    <property type="evidence" value="ECO:0007669"/>
    <property type="project" value="UniProtKB-SubCell"/>
</dbReference>
<keyword evidence="11" id="KW-1003">Cell membrane</keyword>
<keyword evidence="5 11" id="KW-0812">Transmembrane</keyword>
<comment type="subcellular location">
    <subcellularLocation>
        <location evidence="11 12">Cell membrane</location>
        <topology evidence="11 12">Multi-pass membrane protein</topology>
    </subcellularLocation>
    <subcellularLocation>
        <location evidence="1">Membrane</location>
        <topology evidence="1">Multi-pass membrane protein</topology>
    </subcellularLocation>
</comment>
<feature type="transmembrane region" description="Helical" evidence="11">
    <location>
        <begin position="39"/>
        <end position="58"/>
    </location>
</feature>
<dbReference type="SUPFAM" id="SSF81336">
    <property type="entry name" value="F1F0 ATP synthase subunit A"/>
    <property type="match status" value="1"/>
</dbReference>
<keyword evidence="3 11" id="KW-0813">Transport</keyword>
<evidence type="ECO:0000256" key="10">
    <source>
        <dbReference type="ARBA" id="ARBA00023310"/>
    </source>
</evidence>
<evidence type="ECO:0000256" key="11">
    <source>
        <dbReference type="HAMAP-Rule" id="MF_01393"/>
    </source>
</evidence>
<feature type="transmembrane region" description="Helical" evidence="11">
    <location>
        <begin position="159"/>
        <end position="182"/>
    </location>
</feature>
<comment type="caution">
    <text evidence="13">The sequence shown here is derived from an EMBL/GenBank/DDBJ whole genome shotgun (WGS) entry which is preliminary data.</text>
</comment>
<evidence type="ECO:0000256" key="6">
    <source>
        <dbReference type="ARBA" id="ARBA00022781"/>
    </source>
</evidence>
<organism evidence="13 14">
    <name type="scientific">Nocardioides albertanoniae</name>
    <dbReference type="NCBI Taxonomy" id="1175486"/>
    <lineage>
        <taxon>Bacteria</taxon>
        <taxon>Bacillati</taxon>
        <taxon>Actinomycetota</taxon>
        <taxon>Actinomycetes</taxon>
        <taxon>Propionibacteriales</taxon>
        <taxon>Nocardioidaceae</taxon>
        <taxon>Nocardioides</taxon>
    </lineage>
</organism>
<feature type="transmembrane region" description="Helical" evidence="11">
    <location>
        <begin position="96"/>
        <end position="115"/>
    </location>
</feature>
<accession>A0A543A4H0</accession>
<keyword evidence="9 11" id="KW-0472">Membrane</keyword>
<evidence type="ECO:0000256" key="12">
    <source>
        <dbReference type="RuleBase" id="RU000483"/>
    </source>
</evidence>
<evidence type="ECO:0000256" key="4">
    <source>
        <dbReference type="ARBA" id="ARBA00022547"/>
    </source>
</evidence>
<evidence type="ECO:0000256" key="1">
    <source>
        <dbReference type="ARBA" id="ARBA00004141"/>
    </source>
</evidence>
<dbReference type="InterPro" id="IPR035908">
    <property type="entry name" value="F0_ATP_A_sf"/>
</dbReference>
<evidence type="ECO:0000313" key="13">
    <source>
        <dbReference type="EMBL" id="TQL67489.1"/>
    </source>
</evidence>
<keyword evidence="6 11" id="KW-0375">Hydrogen ion transport</keyword>
<dbReference type="InterPro" id="IPR045083">
    <property type="entry name" value="ATP_synth_F0_asu_bact/mt"/>
</dbReference>
<dbReference type="PANTHER" id="PTHR11410">
    <property type="entry name" value="ATP SYNTHASE SUBUNIT A"/>
    <property type="match status" value="1"/>
</dbReference>
<evidence type="ECO:0000256" key="3">
    <source>
        <dbReference type="ARBA" id="ARBA00022448"/>
    </source>
</evidence>
<dbReference type="EMBL" id="VFOV01000001">
    <property type="protein sequence ID" value="TQL67489.1"/>
    <property type="molecule type" value="Genomic_DNA"/>
</dbReference>
<gene>
    <name evidence="11" type="primary">atpB</name>
    <name evidence="13" type="ORF">FB381_1366</name>
</gene>
<evidence type="ECO:0000313" key="14">
    <source>
        <dbReference type="Proteomes" id="UP000320209"/>
    </source>
</evidence>
<feature type="transmembrane region" description="Helical" evidence="11">
    <location>
        <begin position="188"/>
        <end position="213"/>
    </location>
</feature>
<comment type="function">
    <text evidence="11 12">Key component of the proton channel; it plays a direct role in the translocation of protons across the membrane.</text>
</comment>
<evidence type="ECO:0000256" key="7">
    <source>
        <dbReference type="ARBA" id="ARBA00022989"/>
    </source>
</evidence>
<feature type="transmembrane region" description="Helical" evidence="11">
    <location>
        <begin position="127"/>
        <end position="147"/>
    </location>
</feature>
<dbReference type="Pfam" id="PF00119">
    <property type="entry name" value="ATP-synt_A"/>
    <property type="match status" value="1"/>
</dbReference>
<keyword evidence="7 11" id="KW-1133">Transmembrane helix</keyword>
<dbReference type="Gene3D" id="1.20.120.220">
    <property type="entry name" value="ATP synthase, F0 complex, subunit A"/>
    <property type="match status" value="1"/>
</dbReference>
<keyword evidence="14" id="KW-1185">Reference proteome</keyword>
<evidence type="ECO:0000256" key="5">
    <source>
        <dbReference type="ARBA" id="ARBA00022692"/>
    </source>
</evidence>
<comment type="similarity">
    <text evidence="2 11 12">Belongs to the ATPase A chain family.</text>
</comment>
<evidence type="ECO:0000256" key="8">
    <source>
        <dbReference type="ARBA" id="ARBA00023065"/>
    </source>
</evidence>
<evidence type="ECO:0000256" key="2">
    <source>
        <dbReference type="ARBA" id="ARBA00006810"/>
    </source>
</evidence>
<dbReference type="PANTHER" id="PTHR11410:SF0">
    <property type="entry name" value="ATP SYNTHASE SUBUNIT A"/>
    <property type="match status" value="1"/>
</dbReference>
<dbReference type="CDD" id="cd00310">
    <property type="entry name" value="ATP-synt_Fo_a_6"/>
    <property type="match status" value="1"/>
</dbReference>
<dbReference type="HAMAP" id="MF_01393">
    <property type="entry name" value="ATP_synth_a_bact"/>
    <property type="match status" value="1"/>
</dbReference>
<evidence type="ECO:0000256" key="9">
    <source>
        <dbReference type="ARBA" id="ARBA00023136"/>
    </source>
</evidence>
<dbReference type="PRINTS" id="PR00123">
    <property type="entry name" value="ATPASEA"/>
</dbReference>
<keyword evidence="4 11" id="KW-0138">CF(0)</keyword>
<feature type="transmembrane region" description="Helical" evidence="11">
    <location>
        <begin position="220"/>
        <end position="240"/>
    </location>
</feature>
<keyword evidence="10 11" id="KW-0066">ATP synthesis</keyword>
<protein>
    <recommendedName>
        <fullName evidence="11 12">ATP synthase subunit a</fullName>
    </recommendedName>
    <alternativeName>
        <fullName evidence="11">ATP synthase F0 sector subunit a</fullName>
    </alternativeName>
    <alternativeName>
        <fullName evidence="11">F-ATPase subunit 6</fullName>
    </alternativeName>
</protein>
<name>A0A543A4H0_9ACTN</name>
<reference evidence="13 14" key="1">
    <citation type="submission" date="2019-06" db="EMBL/GenBank/DDBJ databases">
        <title>Sequencing the genomes of 1000 actinobacteria strains.</title>
        <authorList>
            <person name="Klenk H.-P."/>
        </authorList>
    </citation>
    <scope>NUCLEOTIDE SEQUENCE [LARGE SCALE GENOMIC DNA]</scope>
    <source>
        <strain evidence="13 14">DSM 25218</strain>
    </source>
</reference>
<dbReference type="GO" id="GO:0046933">
    <property type="term" value="F:proton-transporting ATP synthase activity, rotational mechanism"/>
    <property type="evidence" value="ECO:0007669"/>
    <property type="project" value="UniProtKB-UniRule"/>
</dbReference>
<proteinExistence type="inferred from homology"/>
<dbReference type="RefSeq" id="WP_246087992.1">
    <property type="nucleotide sequence ID" value="NZ_VFOV01000001.1"/>
</dbReference>
<dbReference type="GO" id="GO:0045259">
    <property type="term" value="C:proton-transporting ATP synthase complex"/>
    <property type="evidence" value="ECO:0007669"/>
    <property type="project" value="UniProtKB-KW"/>
</dbReference>
<dbReference type="AlphaFoldDB" id="A0A543A4H0"/>
<sequence>MKSLAASVLASAPEPHIPGPADFNLPPIVGSGDWALTKVSLLVILSAVIAFVLFYAMSRKAAVVPSRMQFVGEYVYGFVRNGIARDTIGSQDFMKFVPFLFTIFLFILVNNFYGIIPFVQFPTMSHIGYTAALALLTWLIYNIVGIAKHGFFGYLKHQTVPAGISGPILLMLVPLEFFSNIIVRPFTLALRLFATMFAGHLLLALFSIGGAWLILHYSPAALGVTTGVLSFIIGIAVSFLDMLVMFLQAYVFTLLSAMYIGQAIADEH</sequence>
<dbReference type="NCBIfam" id="TIGR01131">
    <property type="entry name" value="ATP_synt_6_or_A"/>
    <property type="match status" value="1"/>
</dbReference>
<keyword evidence="8 11" id="KW-0406">Ion transport</keyword>
<dbReference type="Proteomes" id="UP000320209">
    <property type="component" value="Unassembled WGS sequence"/>
</dbReference>